<evidence type="ECO:0000313" key="7">
    <source>
        <dbReference type="RefSeq" id="XP_038972718.1"/>
    </source>
</evidence>
<protein>
    <submittedName>
        <fullName evidence="7">ATP-dependent RNA helicase DEAH11, chloroplastic-like</fullName>
    </submittedName>
</protein>
<dbReference type="GO" id="GO:0008270">
    <property type="term" value="F:zinc ion binding"/>
    <property type="evidence" value="ECO:0007669"/>
    <property type="project" value="UniProtKB-KW"/>
</dbReference>
<dbReference type="PROSITE" id="PS00518">
    <property type="entry name" value="ZF_RING_1"/>
    <property type="match status" value="1"/>
</dbReference>
<reference evidence="7" key="1">
    <citation type="submission" date="2025-08" db="UniProtKB">
        <authorList>
            <consortium name="RefSeq"/>
        </authorList>
    </citation>
    <scope>IDENTIFICATION</scope>
    <source>
        <tissue evidence="7">Young leaves</tissue>
    </source>
</reference>
<dbReference type="InterPro" id="IPR056245">
    <property type="entry name" value="KH_DEAH11/12"/>
</dbReference>
<evidence type="ECO:0000256" key="1">
    <source>
        <dbReference type="ARBA" id="ARBA00022723"/>
    </source>
</evidence>
<dbReference type="KEGG" id="pda:103717971"/>
<evidence type="ECO:0000256" key="4">
    <source>
        <dbReference type="PROSITE-ProRule" id="PRU00175"/>
    </source>
</evidence>
<name>A0A8B8ZMM0_PHODC</name>
<evidence type="ECO:0000256" key="2">
    <source>
        <dbReference type="ARBA" id="ARBA00022771"/>
    </source>
</evidence>
<feature type="domain" description="RING-type" evidence="5">
    <location>
        <begin position="156"/>
        <end position="198"/>
    </location>
</feature>
<dbReference type="RefSeq" id="XP_038972718.1">
    <property type="nucleotide sequence ID" value="XM_039116790.1"/>
</dbReference>
<accession>A0A8B8ZMM0</accession>
<dbReference type="InterPro" id="IPR027370">
    <property type="entry name" value="Znf-RING_euk"/>
</dbReference>
<dbReference type="PROSITE" id="PS50089">
    <property type="entry name" value="ZF_RING_2"/>
    <property type="match status" value="1"/>
</dbReference>
<gene>
    <name evidence="7" type="primary">LOC103717971</name>
</gene>
<keyword evidence="2 4" id="KW-0863">Zinc-finger</keyword>
<keyword evidence="1" id="KW-0479">Metal-binding</keyword>
<dbReference type="Proteomes" id="UP000228380">
    <property type="component" value="Unplaced"/>
</dbReference>
<dbReference type="Pfam" id="PF24641">
    <property type="entry name" value="KH_DEAH11_2nd"/>
    <property type="match status" value="1"/>
</dbReference>
<sequence>MKGKTVSHPSLTPAVLQLLLSRDCGKLLKAMEQKSGTCILYDRQNLNVKVFGPPKEVAAAEENLVQSLLSPHEDKKLEIHLRGRNLPPGLMKEVVQRFGTDLQGLKEMVPGVKLTLDTRCHIINVRGNKEPKQKMEEVISEVALSGMAEPPSETSCPICLCELQEPYRLEACGHDFCRRCLVDQCESTIRSRDGFPLCCTKEARVQEAHPARGPEVSPVD</sequence>
<evidence type="ECO:0000256" key="3">
    <source>
        <dbReference type="ARBA" id="ARBA00022833"/>
    </source>
</evidence>
<dbReference type="Pfam" id="PF13445">
    <property type="entry name" value="zf-RING_UBOX"/>
    <property type="match status" value="1"/>
</dbReference>
<evidence type="ECO:0000313" key="6">
    <source>
        <dbReference type="Proteomes" id="UP000228380"/>
    </source>
</evidence>
<organism evidence="6 7">
    <name type="scientific">Phoenix dactylifera</name>
    <name type="common">Date palm</name>
    <dbReference type="NCBI Taxonomy" id="42345"/>
    <lineage>
        <taxon>Eukaryota</taxon>
        <taxon>Viridiplantae</taxon>
        <taxon>Streptophyta</taxon>
        <taxon>Embryophyta</taxon>
        <taxon>Tracheophyta</taxon>
        <taxon>Spermatophyta</taxon>
        <taxon>Magnoliopsida</taxon>
        <taxon>Liliopsida</taxon>
        <taxon>Arecaceae</taxon>
        <taxon>Coryphoideae</taxon>
        <taxon>Phoeniceae</taxon>
        <taxon>Phoenix</taxon>
    </lineage>
</organism>
<dbReference type="OrthoDB" id="10009520at2759"/>
<dbReference type="GeneID" id="103717971"/>
<keyword evidence="3" id="KW-0862">Zinc</keyword>
<dbReference type="InterPro" id="IPR017907">
    <property type="entry name" value="Znf_RING_CS"/>
</dbReference>
<dbReference type="InterPro" id="IPR001841">
    <property type="entry name" value="Znf_RING"/>
</dbReference>
<dbReference type="InterPro" id="IPR013083">
    <property type="entry name" value="Znf_RING/FYVE/PHD"/>
</dbReference>
<evidence type="ECO:0000259" key="5">
    <source>
        <dbReference type="PROSITE" id="PS50089"/>
    </source>
</evidence>
<dbReference type="Pfam" id="PF24471">
    <property type="entry name" value="KH_DEAH11"/>
    <property type="match status" value="1"/>
</dbReference>
<dbReference type="AlphaFoldDB" id="A0A8B8ZMM0"/>
<dbReference type="Gene3D" id="3.30.40.10">
    <property type="entry name" value="Zinc/RING finger domain, C3HC4 (zinc finger)"/>
    <property type="match status" value="1"/>
</dbReference>
<proteinExistence type="predicted"/>
<dbReference type="InterPro" id="IPR056247">
    <property type="entry name" value="KH_DEAH11/12_2nd"/>
</dbReference>
<dbReference type="SUPFAM" id="SSF57850">
    <property type="entry name" value="RING/U-box"/>
    <property type="match status" value="1"/>
</dbReference>
<keyword evidence="6" id="KW-1185">Reference proteome</keyword>